<evidence type="ECO:0000313" key="4">
    <source>
        <dbReference type="Proteomes" id="UP000178532"/>
    </source>
</evidence>
<gene>
    <name evidence="3" type="ORF">A3C19_01460</name>
</gene>
<dbReference type="InterPro" id="IPR001296">
    <property type="entry name" value="Glyco_trans_1"/>
</dbReference>
<comment type="caution">
    <text evidence="3">The sequence shown here is derived from an EMBL/GenBank/DDBJ whole genome shotgun (WGS) entry which is preliminary data.</text>
</comment>
<dbReference type="GO" id="GO:0016757">
    <property type="term" value="F:glycosyltransferase activity"/>
    <property type="evidence" value="ECO:0007669"/>
    <property type="project" value="InterPro"/>
</dbReference>
<dbReference type="Pfam" id="PF00534">
    <property type="entry name" value="Glycos_transf_1"/>
    <property type="match status" value="1"/>
</dbReference>
<evidence type="ECO:0000313" key="3">
    <source>
        <dbReference type="EMBL" id="OGG61678.1"/>
    </source>
</evidence>
<dbReference type="CDD" id="cd03808">
    <property type="entry name" value="GT4_CapM-like"/>
    <property type="match status" value="1"/>
</dbReference>
<dbReference type="InterPro" id="IPR028098">
    <property type="entry name" value="Glyco_trans_4-like_N"/>
</dbReference>
<evidence type="ECO:0000259" key="1">
    <source>
        <dbReference type="Pfam" id="PF00534"/>
    </source>
</evidence>
<dbReference type="SUPFAM" id="SSF53756">
    <property type="entry name" value="UDP-Glycosyltransferase/glycogen phosphorylase"/>
    <property type="match status" value="1"/>
</dbReference>
<dbReference type="EMBL" id="MFLI01000018">
    <property type="protein sequence ID" value="OGG61678.1"/>
    <property type="molecule type" value="Genomic_DNA"/>
</dbReference>
<accession>A0A1F6DJT5</accession>
<proteinExistence type="predicted"/>
<name>A0A1F6DJT5_9BACT</name>
<sequence length="381" mass="42326">MKQLKVISPMATRIFYVITKANWGGAQRYVYDLATAAQDAGGEVTVAYGDEGELAQRLRKRGIRTEHISGLTRDIGIGRDIRSFFQLIRLFRQERPGVVHINSSKASGLGALAARLAGVPNIISTAHGWAFNEDRPWWQKMIVYKLAWLTMLLSHRTICVSNAVLRDVAWMPFVRSKCIVIYNGVPCDDMLTREAARAALVPHTVARYWIGMLSELHPTKHVDDALRAFAAIAERHPEAALVIISDGELRFELEQLILDLHMGRRIILLGTIADARRYLCAFDLFVHASISEAFGYAILEAGCAKLPVVATRVGGIPEIIPDDDHGLLVPPRNPEALAGAIESLMRDPHRAAELGAHLHARIQNSFSKQKMITETLELYGN</sequence>
<reference evidence="3 4" key="1">
    <citation type="journal article" date="2016" name="Nat. Commun.">
        <title>Thousands of microbial genomes shed light on interconnected biogeochemical processes in an aquifer system.</title>
        <authorList>
            <person name="Anantharaman K."/>
            <person name="Brown C.T."/>
            <person name="Hug L.A."/>
            <person name="Sharon I."/>
            <person name="Castelle C.J."/>
            <person name="Probst A.J."/>
            <person name="Thomas B.C."/>
            <person name="Singh A."/>
            <person name="Wilkins M.J."/>
            <person name="Karaoz U."/>
            <person name="Brodie E.L."/>
            <person name="Williams K.H."/>
            <person name="Hubbard S.S."/>
            <person name="Banfield J.F."/>
        </authorList>
    </citation>
    <scope>NUCLEOTIDE SEQUENCE [LARGE SCALE GENOMIC DNA]</scope>
</reference>
<dbReference type="Proteomes" id="UP000178532">
    <property type="component" value="Unassembled WGS sequence"/>
</dbReference>
<evidence type="ECO:0000259" key="2">
    <source>
        <dbReference type="Pfam" id="PF13439"/>
    </source>
</evidence>
<dbReference type="STRING" id="1798495.A3C19_01460"/>
<evidence type="ECO:0008006" key="5">
    <source>
        <dbReference type="Google" id="ProtNLM"/>
    </source>
</evidence>
<organism evidence="3 4">
    <name type="scientific">Candidatus Kaiserbacteria bacterium RIFCSPHIGHO2_02_FULL_54_22</name>
    <dbReference type="NCBI Taxonomy" id="1798495"/>
    <lineage>
        <taxon>Bacteria</taxon>
        <taxon>Candidatus Kaiseribacteriota</taxon>
    </lineage>
</organism>
<dbReference type="AlphaFoldDB" id="A0A1F6DJT5"/>
<feature type="domain" description="Glycosyltransferase subfamily 4-like N-terminal" evidence="2">
    <location>
        <begin position="23"/>
        <end position="188"/>
    </location>
</feature>
<feature type="domain" description="Glycosyl transferase family 1" evidence="1">
    <location>
        <begin position="210"/>
        <end position="355"/>
    </location>
</feature>
<dbReference type="Gene3D" id="3.40.50.2000">
    <property type="entry name" value="Glycogen Phosphorylase B"/>
    <property type="match status" value="2"/>
</dbReference>
<protein>
    <recommendedName>
        <fullName evidence="5">Glycosyltransferase subfamily 4-like N-terminal domain-containing protein</fullName>
    </recommendedName>
</protein>
<dbReference type="PANTHER" id="PTHR12526">
    <property type="entry name" value="GLYCOSYLTRANSFERASE"/>
    <property type="match status" value="1"/>
</dbReference>
<dbReference type="Pfam" id="PF13439">
    <property type="entry name" value="Glyco_transf_4"/>
    <property type="match status" value="1"/>
</dbReference>